<name>A0A0E9WRX2_ANGAN</name>
<sequence length="58" mass="6995">MHMYKSLMFLSNLNSMEEYKFVNIRILVICCEKYQRTVSVSVNHMFNRRCMLNINTCP</sequence>
<reference evidence="1" key="2">
    <citation type="journal article" date="2015" name="Fish Shellfish Immunol.">
        <title>Early steps in the European eel (Anguilla anguilla)-Vibrio vulnificus interaction in the gills: Role of the RtxA13 toxin.</title>
        <authorList>
            <person name="Callol A."/>
            <person name="Pajuelo D."/>
            <person name="Ebbesson L."/>
            <person name="Teles M."/>
            <person name="MacKenzie S."/>
            <person name="Amaro C."/>
        </authorList>
    </citation>
    <scope>NUCLEOTIDE SEQUENCE</scope>
</reference>
<evidence type="ECO:0000313" key="1">
    <source>
        <dbReference type="EMBL" id="JAH92218.1"/>
    </source>
</evidence>
<dbReference type="EMBL" id="GBXM01016359">
    <property type="protein sequence ID" value="JAH92218.1"/>
    <property type="molecule type" value="Transcribed_RNA"/>
</dbReference>
<organism evidence="1">
    <name type="scientific">Anguilla anguilla</name>
    <name type="common">European freshwater eel</name>
    <name type="synonym">Muraena anguilla</name>
    <dbReference type="NCBI Taxonomy" id="7936"/>
    <lineage>
        <taxon>Eukaryota</taxon>
        <taxon>Metazoa</taxon>
        <taxon>Chordata</taxon>
        <taxon>Craniata</taxon>
        <taxon>Vertebrata</taxon>
        <taxon>Euteleostomi</taxon>
        <taxon>Actinopterygii</taxon>
        <taxon>Neopterygii</taxon>
        <taxon>Teleostei</taxon>
        <taxon>Anguilliformes</taxon>
        <taxon>Anguillidae</taxon>
        <taxon>Anguilla</taxon>
    </lineage>
</organism>
<accession>A0A0E9WRX2</accession>
<protein>
    <submittedName>
        <fullName evidence="1">Uncharacterized protein</fullName>
    </submittedName>
</protein>
<reference evidence="1" key="1">
    <citation type="submission" date="2014-11" db="EMBL/GenBank/DDBJ databases">
        <authorList>
            <person name="Amaro Gonzalez C."/>
        </authorList>
    </citation>
    <scope>NUCLEOTIDE SEQUENCE</scope>
</reference>
<dbReference type="AlphaFoldDB" id="A0A0E9WRX2"/>
<proteinExistence type="predicted"/>